<dbReference type="Proteomes" id="UP000199206">
    <property type="component" value="Unassembled WGS sequence"/>
</dbReference>
<gene>
    <name evidence="3" type="ORF">SAMN05192583_2960</name>
</gene>
<proteinExistence type="predicted"/>
<keyword evidence="4" id="KW-1185">Reference proteome</keyword>
<name>A0A1H8H7Q3_9SPHN</name>
<dbReference type="SUPFAM" id="SSF103515">
    <property type="entry name" value="Autotransporter"/>
    <property type="match status" value="1"/>
</dbReference>
<sequence>MIGAMILALLGPASGWGDAADAGQPQQMPGMTMPMPPQPARVAEDPSCSPEHARMGHCVPRAAPPQEAPAAPAPAGTDLPAGNAPAPAAPQPKYADRFWDHDAMTRARNQMRKEHGGVTLSQMMLNIAEVQPRGGADGYRWDGDAWFGGDVDRLVVKGEGEGRFGRRADTAEVQALYSRAIGPYFNLQGGVRQDLAAGSRTYAVAAIEGLAPYWFDVQGALFLSDHGDLLARAEAYYDQRITQRLVLQPRLEVNLSAQDIPASRIGSGLVDAEFGLRLRYEVARKFAPYVGVSWERRFSASRRLARLAGEDTGGVTMALGLRGWF</sequence>
<dbReference type="GO" id="GO:0006878">
    <property type="term" value="P:intracellular copper ion homeostasis"/>
    <property type="evidence" value="ECO:0007669"/>
    <property type="project" value="InterPro"/>
</dbReference>
<evidence type="ECO:0000256" key="1">
    <source>
        <dbReference type="SAM" id="MobiDB-lite"/>
    </source>
</evidence>
<dbReference type="GO" id="GO:0009279">
    <property type="term" value="C:cell outer membrane"/>
    <property type="evidence" value="ECO:0007669"/>
    <property type="project" value="InterPro"/>
</dbReference>
<evidence type="ECO:0000256" key="2">
    <source>
        <dbReference type="SAM" id="SignalP"/>
    </source>
</evidence>
<feature type="chain" id="PRO_5011686013" evidence="2">
    <location>
        <begin position="20"/>
        <end position="325"/>
    </location>
</feature>
<evidence type="ECO:0000313" key="4">
    <source>
        <dbReference type="Proteomes" id="UP000199206"/>
    </source>
</evidence>
<evidence type="ECO:0000313" key="3">
    <source>
        <dbReference type="EMBL" id="SEN52273.1"/>
    </source>
</evidence>
<feature type="region of interest" description="Disordered" evidence="1">
    <location>
        <begin position="37"/>
        <end position="93"/>
    </location>
</feature>
<accession>A0A1H8H7Q3</accession>
<dbReference type="RefSeq" id="WP_244501615.1">
    <property type="nucleotide sequence ID" value="NZ_FOCF01000008.1"/>
</dbReference>
<protein>
    <submittedName>
        <fullName evidence="3">Copper resistance protein B</fullName>
    </submittedName>
</protein>
<dbReference type="AlphaFoldDB" id="A0A1H8H7Q3"/>
<feature type="signal peptide" evidence="2">
    <location>
        <begin position="1"/>
        <end position="19"/>
    </location>
</feature>
<feature type="compositionally biased region" description="Low complexity" evidence="1">
    <location>
        <begin position="68"/>
        <end position="86"/>
    </location>
</feature>
<dbReference type="EMBL" id="FOCF01000008">
    <property type="protein sequence ID" value="SEN52273.1"/>
    <property type="molecule type" value="Genomic_DNA"/>
</dbReference>
<dbReference type="InterPro" id="IPR007939">
    <property type="entry name" value="Cu-R_B_prcur"/>
</dbReference>
<keyword evidence="2" id="KW-0732">Signal</keyword>
<dbReference type="Pfam" id="PF05275">
    <property type="entry name" value="CopB"/>
    <property type="match status" value="1"/>
</dbReference>
<organism evidence="3 4">
    <name type="scientific">Sphingomonas gellani</name>
    <dbReference type="NCBI Taxonomy" id="1166340"/>
    <lineage>
        <taxon>Bacteria</taxon>
        <taxon>Pseudomonadati</taxon>
        <taxon>Pseudomonadota</taxon>
        <taxon>Alphaproteobacteria</taxon>
        <taxon>Sphingomonadales</taxon>
        <taxon>Sphingomonadaceae</taxon>
        <taxon>Sphingomonas</taxon>
    </lineage>
</organism>
<reference evidence="4" key="1">
    <citation type="submission" date="2016-10" db="EMBL/GenBank/DDBJ databases">
        <authorList>
            <person name="Varghese N."/>
            <person name="Submissions S."/>
        </authorList>
    </citation>
    <scope>NUCLEOTIDE SEQUENCE [LARGE SCALE GENOMIC DNA]</scope>
    <source>
        <strain evidence="4">S6-262</strain>
    </source>
</reference>
<dbReference type="InterPro" id="IPR036709">
    <property type="entry name" value="Autotransporte_beta_dom_sf"/>
</dbReference>
<dbReference type="GO" id="GO:0005507">
    <property type="term" value="F:copper ion binding"/>
    <property type="evidence" value="ECO:0007669"/>
    <property type="project" value="InterPro"/>
</dbReference>
<dbReference type="STRING" id="1166340.SAMN05192583_2960"/>